<dbReference type="Proteomes" id="UP000076532">
    <property type="component" value="Unassembled WGS sequence"/>
</dbReference>
<name>A0A167T5D1_9AGAM</name>
<dbReference type="InterPro" id="IPR053940">
    <property type="entry name" value="UTP25_NTPase-like"/>
</dbReference>
<gene>
    <name evidence="2" type="ORF">FIBSPDRAFT_905716</name>
</gene>
<dbReference type="GO" id="GO:0019843">
    <property type="term" value="F:rRNA binding"/>
    <property type="evidence" value="ECO:0007669"/>
    <property type="project" value="TreeGrafter"/>
</dbReference>
<dbReference type="GO" id="GO:0032040">
    <property type="term" value="C:small-subunit processome"/>
    <property type="evidence" value="ECO:0007669"/>
    <property type="project" value="TreeGrafter"/>
</dbReference>
<dbReference type="EMBL" id="KV418450">
    <property type="protein sequence ID" value="KZP02581.1"/>
    <property type="molecule type" value="Genomic_DNA"/>
</dbReference>
<dbReference type="PANTHER" id="PTHR12933:SF0">
    <property type="entry name" value="U3 SMALL NUCLEOLAR RNA-ASSOCIATED PROTEIN 25 HOMOLOG"/>
    <property type="match status" value="1"/>
</dbReference>
<evidence type="ECO:0000313" key="3">
    <source>
        <dbReference type="Proteomes" id="UP000076532"/>
    </source>
</evidence>
<reference evidence="2 3" key="1">
    <citation type="journal article" date="2016" name="Mol. Biol. Evol.">
        <title>Comparative Genomics of Early-Diverging Mushroom-Forming Fungi Provides Insights into the Origins of Lignocellulose Decay Capabilities.</title>
        <authorList>
            <person name="Nagy L.G."/>
            <person name="Riley R."/>
            <person name="Tritt A."/>
            <person name="Adam C."/>
            <person name="Daum C."/>
            <person name="Floudas D."/>
            <person name="Sun H."/>
            <person name="Yadav J.S."/>
            <person name="Pangilinan J."/>
            <person name="Larsson K.H."/>
            <person name="Matsuura K."/>
            <person name="Barry K."/>
            <person name="Labutti K."/>
            <person name="Kuo R."/>
            <person name="Ohm R.A."/>
            <person name="Bhattacharya S.S."/>
            <person name="Shirouzu T."/>
            <person name="Yoshinaga Y."/>
            <person name="Martin F.M."/>
            <person name="Grigoriev I.V."/>
            <person name="Hibbett D.S."/>
        </authorList>
    </citation>
    <scope>NUCLEOTIDE SEQUENCE [LARGE SCALE GENOMIC DNA]</scope>
    <source>
        <strain evidence="2 3">CBS 109695</strain>
    </source>
</reference>
<accession>A0A167T5D1</accession>
<feature type="domain" description="UTP25 NTP hydrolase-like" evidence="1">
    <location>
        <begin position="72"/>
        <end position="173"/>
    </location>
</feature>
<dbReference type="GO" id="GO:0000462">
    <property type="term" value="P:maturation of SSU-rRNA from tricistronic rRNA transcript (SSU-rRNA, 5.8S rRNA, LSU-rRNA)"/>
    <property type="evidence" value="ECO:0007669"/>
    <property type="project" value="TreeGrafter"/>
</dbReference>
<dbReference type="InterPro" id="IPR010678">
    <property type="entry name" value="UTP25"/>
</dbReference>
<proteinExistence type="predicted"/>
<protein>
    <recommendedName>
        <fullName evidence="1">UTP25 NTP hydrolase-like domain-containing protein</fullName>
    </recommendedName>
</protein>
<evidence type="ECO:0000313" key="2">
    <source>
        <dbReference type="EMBL" id="KZP02581.1"/>
    </source>
</evidence>
<sequence length="200" mass="22072">MSVGHSLDVQTATLLLPLRSAPLWIAALTPPPSTHTHPLPNYSSRTMCGFRGEYWLVEGVVGKLAEAQEGVGNCDDGFWVGVKTIRTSVKSFSEFYGSEIDIASPLGPRMAIEKDKTGNTPRFESSPQFHRVKTNHVAIVTLQFVFSHVNKRPKSSRARTDFPCIKPWYLDGALSVPAPIHSPLRFARCGVEGVQVIWVN</sequence>
<dbReference type="STRING" id="436010.A0A167T5D1"/>
<dbReference type="PANTHER" id="PTHR12933">
    <property type="entry name" value="ORF PROTEIN-RELATED"/>
    <property type="match status" value="1"/>
</dbReference>
<dbReference type="GO" id="GO:0034511">
    <property type="term" value="F:U3 snoRNA binding"/>
    <property type="evidence" value="ECO:0007669"/>
    <property type="project" value="InterPro"/>
</dbReference>
<evidence type="ECO:0000259" key="1">
    <source>
        <dbReference type="Pfam" id="PF22916"/>
    </source>
</evidence>
<dbReference type="Pfam" id="PF22916">
    <property type="entry name" value="UTP25_NTPase-like"/>
    <property type="match status" value="1"/>
</dbReference>
<keyword evidence="3" id="KW-1185">Reference proteome</keyword>
<dbReference type="AlphaFoldDB" id="A0A167T5D1"/>
<organism evidence="2 3">
    <name type="scientific">Athelia psychrophila</name>
    <dbReference type="NCBI Taxonomy" id="1759441"/>
    <lineage>
        <taxon>Eukaryota</taxon>
        <taxon>Fungi</taxon>
        <taxon>Dikarya</taxon>
        <taxon>Basidiomycota</taxon>
        <taxon>Agaricomycotina</taxon>
        <taxon>Agaricomycetes</taxon>
        <taxon>Agaricomycetidae</taxon>
        <taxon>Atheliales</taxon>
        <taxon>Atheliaceae</taxon>
        <taxon>Athelia</taxon>
    </lineage>
</organism>
<dbReference type="OrthoDB" id="10264378at2759"/>